<evidence type="ECO:0000313" key="6">
    <source>
        <dbReference type="EMBL" id="RVU07081.1"/>
    </source>
</evidence>
<evidence type="ECO:0000313" key="7">
    <source>
        <dbReference type="Proteomes" id="UP000282837"/>
    </source>
</evidence>
<dbReference type="RefSeq" id="WP_127706369.1">
    <property type="nucleotide sequence ID" value="NZ_SACO01000002.1"/>
</dbReference>
<dbReference type="InterPro" id="IPR044665">
    <property type="entry name" value="E_coli_cyclophilin_A-like"/>
</dbReference>
<dbReference type="Proteomes" id="UP000282837">
    <property type="component" value="Unassembled WGS sequence"/>
</dbReference>
<keyword evidence="3 6" id="KW-0413">Isomerase</keyword>
<accession>A0A3S2X6S3</accession>
<dbReference type="PANTHER" id="PTHR43246">
    <property type="entry name" value="PEPTIDYL-PROLYL CIS-TRANS ISOMERASE CYP38, CHLOROPLASTIC"/>
    <property type="match status" value="1"/>
</dbReference>
<dbReference type="GO" id="GO:0003755">
    <property type="term" value="F:peptidyl-prolyl cis-trans isomerase activity"/>
    <property type="evidence" value="ECO:0007669"/>
    <property type="project" value="UniProtKB-KW"/>
</dbReference>
<dbReference type="Pfam" id="PF00160">
    <property type="entry name" value="Pro_isomerase"/>
    <property type="match status" value="1"/>
</dbReference>
<dbReference type="EC" id="5.2.1.8" evidence="1"/>
<feature type="chain" id="PRO_5018681292" description="peptidylprolyl isomerase" evidence="4">
    <location>
        <begin position="22"/>
        <end position="241"/>
    </location>
</feature>
<dbReference type="EMBL" id="SACO01000002">
    <property type="protein sequence ID" value="RVU07081.1"/>
    <property type="molecule type" value="Genomic_DNA"/>
</dbReference>
<evidence type="ECO:0000256" key="3">
    <source>
        <dbReference type="ARBA" id="ARBA00023235"/>
    </source>
</evidence>
<feature type="signal peptide" evidence="4">
    <location>
        <begin position="1"/>
        <end position="21"/>
    </location>
</feature>
<dbReference type="Gene3D" id="2.40.100.10">
    <property type="entry name" value="Cyclophilin-like"/>
    <property type="match status" value="1"/>
</dbReference>
<protein>
    <recommendedName>
        <fullName evidence="1">peptidylprolyl isomerase</fullName>
        <ecNumber evidence="1">5.2.1.8</ecNumber>
    </recommendedName>
</protein>
<evidence type="ECO:0000256" key="2">
    <source>
        <dbReference type="ARBA" id="ARBA00023110"/>
    </source>
</evidence>
<dbReference type="InterPro" id="IPR002130">
    <property type="entry name" value="Cyclophilin-type_PPIase_dom"/>
</dbReference>
<dbReference type="OrthoDB" id="9807797at2"/>
<keyword evidence="7" id="KW-1185">Reference proteome</keyword>
<evidence type="ECO:0000256" key="4">
    <source>
        <dbReference type="SAM" id="SignalP"/>
    </source>
</evidence>
<dbReference type="SUPFAM" id="SSF50891">
    <property type="entry name" value="Cyclophilin-like"/>
    <property type="match status" value="1"/>
</dbReference>
<comment type="caution">
    <text evidence="6">The sequence shown here is derived from an EMBL/GenBank/DDBJ whole genome shotgun (WGS) entry which is preliminary data.</text>
</comment>
<keyword evidence="4" id="KW-0732">Signal</keyword>
<keyword evidence="2" id="KW-0697">Rotamase</keyword>
<dbReference type="InterPro" id="IPR029000">
    <property type="entry name" value="Cyclophilin-like_dom_sf"/>
</dbReference>
<dbReference type="AlphaFoldDB" id="A0A3S2X6S3"/>
<organism evidence="6 7">
    <name type="scientific">Novosphingobium umbonatum</name>
    <dbReference type="NCBI Taxonomy" id="1908524"/>
    <lineage>
        <taxon>Bacteria</taxon>
        <taxon>Pseudomonadati</taxon>
        <taxon>Pseudomonadota</taxon>
        <taxon>Alphaproteobacteria</taxon>
        <taxon>Sphingomonadales</taxon>
        <taxon>Sphingomonadaceae</taxon>
        <taxon>Novosphingobium</taxon>
    </lineage>
</organism>
<proteinExistence type="predicted"/>
<dbReference type="PROSITE" id="PS50072">
    <property type="entry name" value="CSA_PPIASE_2"/>
    <property type="match status" value="1"/>
</dbReference>
<feature type="domain" description="PPIase cyclophilin-type" evidence="5">
    <location>
        <begin position="50"/>
        <end position="229"/>
    </location>
</feature>
<evidence type="ECO:0000256" key="1">
    <source>
        <dbReference type="ARBA" id="ARBA00013194"/>
    </source>
</evidence>
<gene>
    <name evidence="6" type="ORF">EOE18_03780</name>
</gene>
<name>A0A3S2X6S3_9SPHN</name>
<sequence>MLMRIAASLAVMALVAAPASAAPARRVIVKVVQAKPPAPMPLPPAIPFHEIERVAITTELGVITLDLEGKKAPISTGNFLRYVDSKRFDGMAFYRSMHLPWGDPPNGLIQAGVRGDPRKVLPPVAHEPTSQTGVLHKAGTISLARLAPGTATGDFSIMLSDLEALDADPKSSDPEIQAGYAAFGHVVDGMDVVRKIWDTPRDPEAGEGALKGQMLATPVKVLSVRRVPLPQPLPLVTPSAP</sequence>
<reference evidence="6 7" key="1">
    <citation type="submission" date="2019-01" db="EMBL/GenBank/DDBJ databases">
        <authorList>
            <person name="Chen W.-M."/>
        </authorList>
    </citation>
    <scope>NUCLEOTIDE SEQUENCE [LARGE SCALE GENOMIC DNA]</scope>
    <source>
        <strain evidence="6 7">FSY-9</strain>
    </source>
</reference>
<evidence type="ECO:0000259" key="5">
    <source>
        <dbReference type="PROSITE" id="PS50072"/>
    </source>
</evidence>